<feature type="domain" description="Beta-lactamase-related" evidence="3">
    <location>
        <begin position="15"/>
        <end position="353"/>
    </location>
</feature>
<keyword evidence="5" id="KW-1185">Reference proteome</keyword>
<evidence type="ECO:0000256" key="1">
    <source>
        <dbReference type="ARBA" id="ARBA00022801"/>
    </source>
</evidence>
<sequence length="395" mass="41100">MSASDVLGIGVGALLAHGFSGAVLGVAAGGERSIGVAGRTGPAAADPPLTAAARFDIASVTKILATTTSLLRLVSQRRVGLDDPIGRFLPAFSGADRAEVTVRHLLSHRGGLAPWWPLYIDAQRSGRDPFEIAVGLPLASRPGSTRVYSDLGFLLLGGVIEAVTGTGLAEAVTALVIDPLGLTGTGYAHPTPGDALVLASADGDEVERRMVETGRPYAVPFAAEDFDGWRERVICGEVNDGNAFHAFGGVAGHAGLFSSADDLLTLGSALAGGPSGEGLWSSAVAEEFFAASPDPEQALGLRRYRADLGRGEEDVLGHPGFTGVAFGFVPGADTAVIIATNRLIGSEVTNDRLWRDAMPVWREALAALPPAPSPHDHIPENHLPEKHLPEKRENK</sequence>
<dbReference type="RefSeq" id="WP_179547178.1">
    <property type="nucleotide sequence ID" value="NZ_BSEW01000001.1"/>
</dbReference>
<evidence type="ECO:0000313" key="5">
    <source>
        <dbReference type="Proteomes" id="UP000549913"/>
    </source>
</evidence>
<comment type="caution">
    <text evidence="4">The sequence shown here is derived from an EMBL/GenBank/DDBJ whole genome shotgun (WGS) entry which is preliminary data.</text>
</comment>
<dbReference type="InterPro" id="IPR050789">
    <property type="entry name" value="Diverse_Enzym_Activities"/>
</dbReference>
<gene>
    <name evidence="4" type="ORF">BJ984_001091</name>
</gene>
<evidence type="ECO:0000256" key="2">
    <source>
        <dbReference type="SAM" id="MobiDB-lite"/>
    </source>
</evidence>
<name>A0A852SK82_9MICO</name>
<evidence type="ECO:0000313" key="4">
    <source>
        <dbReference type="EMBL" id="NYD69933.1"/>
    </source>
</evidence>
<proteinExistence type="predicted"/>
<dbReference type="AlphaFoldDB" id="A0A852SK82"/>
<protein>
    <submittedName>
        <fullName evidence="4">CubicO group peptidase (Beta-lactamase class C family)</fullName>
    </submittedName>
</protein>
<keyword evidence="1" id="KW-0378">Hydrolase</keyword>
<accession>A0A852SK82</accession>
<dbReference type="InterPro" id="IPR012338">
    <property type="entry name" value="Beta-lactam/transpept-like"/>
</dbReference>
<reference evidence="4 5" key="1">
    <citation type="submission" date="2020-07" db="EMBL/GenBank/DDBJ databases">
        <title>Sequencing the genomes of 1000 actinobacteria strains.</title>
        <authorList>
            <person name="Klenk H.-P."/>
        </authorList>
    </citation>
    <scope>NUCLEOTIDE SEQUENCE [LARGE SCALE GENOMIC DNA]</scope>
    <source>
        <strain evidence="4 5">DSM 26474</strain>
    </source>
</reference>
<dbReference type="EMBL" id="JACCBM010000001">
    <property type="protein sequence ID" value="NYD69933.1"/>
    <property type="molecule type" value="Genomic_DNA"/>
</dbReference>
<dbReference type="Pfam" id="PF00144">
    <property type="entry name" value="Beta-lactamase"/>
    <property type="match status" value="1"/>
</dbReference>
<evidence type="ECO:0000259" key="3">
    <source>
        <dbReference type="Pfam" id="PF00144"/>
    </source>
</evidence>
<dbReference type="InterPro" id="IPR001466">
    <property type="entry name" value="Beta-lactam-related"/>
</dbReference>
<feature type="compositionally biased region" description="Basic and acidic residues" evidence="2">
    <location>
        <begin position="374"/>
        <end position="395"/>
    </location>
</feature>
<dbReference type="SUPFAM" id="SSF56601">
    <property type="entry name" value="beta-lactamase/transpeptidase-like"/>
    <property type="match status" value="1"/>
</dbReference>
<dbReference type="PANTHER" id="PTHR43283">
    <property type="entry name" value="BETA-LACTAMASE-RELATED"/>
    <property type="match status" value="1"/>
</dbReference>
<organism evidence="4 5">
    <name type="scientific">Herbiconiux flava</name>
    <dbReference type="NCBI Taxonomy" id="881268"/>
    <lineage>
        <taxon>Bacteria</taxon>
        <taxon>Bacillati</taxon>
        <taxon>Actinomycetota</taxon>
        <taxon>Actinomycetes</taxon>
        <taxon>Micrococcales</taxon>
        <taxon>Microbacteriaceae</taxon>
        <taxon>Herbiconiux</taxon>
    </lineage>
</organism>
<dbReference type="Proteomes" id="UP000549913">
    <property type="component" value="Unassembled WGS sequence"/>
</dbReference>
<feature type="region of interest" description="Disordered" evidence="2">
    <location>
        <begin position="368"/>
        <end position="395"/>
    </location>
</feature>
<dbReference type="Gene3D" id="3.40.710.10">
    <property type="entry name" value="DD-peptidase/beta-lactamase superfamily"/>
    <property type="match status" value="1"/>
</dbReference>
<dbReference type="PANTHER" id="PTHR43283:SF11">
    <property type="entry name" value="BETA-LACTAMASE-RELATED DOMAIN-CONTAINING PROTEIN"/>
    <property type="match status" value="1"/>
</dbReference>
<dbReference type="GO" id="GO:0016787">
    <property type="term" value="F:hydrolase activity"/>
    <property type="evidence" value="ECO:0007669"/>
    <property type="project" value="UniProtKB-KW"/>
</dbReference>